<gene>
    <name evidence="2" type="ORF">ACFFX0_10230</name>
</gene>
<organism evidence="2 3">
    <name type="scientific">Citricoccus parietis</name>
    <dbReference type="NCBI Taxonomy" id="592307"/>
    <lineage>
        <taxon>Bacteria</taxon>
        <taxon>Bacillati</taxon>
        <taxon>Actinomycetota</taxon>
        <taxon>Actinomycetes</taxon>
        <taxon>Micrococcales</taxon>
        <taxon>Micrococcaceae</taxon>
        <taxon>Citricoccus</taxon>
    </lineage>
</organism>
<name>A0ABV5FY38_9MICC</name>
<comment type="caution">
    <text evidence="2">The sequence shown here is derived from an EMBL/GenBank/DDBJ whole genome shotgun (WGS) entry which is preliminary data.</text>
</comment>
<dbReference type="EMBL" id="JBHMFI010000001">
    <property type="protein sequence ID" value="MFB9071560.1"/>
    <property type="molecule type" value="Genomic_DNA"/>
</dbReference>
<reference evidence="2 3" key="1">
    <citation type="submission" date="2024-09" db="EMBL/GenBank/DDBJ databases">
        <authorList>
            <person name="Sun Q."/>
            <person name="Mori K."/>
        </authorList>
    </citation>
    <scope>NUCLEOTIDE SEQUENCE [LARGE SCALE GENOMIC DNA]</scope>
    <source>
        <strain evidence="2 3">CCM 7609</strain>
    </source>
</reference>
<protein>
    <submittedName>
        <fullName evidence="2">Uncharacterized protein</fullName>
    </submittedName>
</protein>
<sequence>MNSISLRWGGGGYSSSVWSRPSFRGFSASSVASTAVGMSTAPLTRSRP</sequence>
<evidence type="ECO:0000256" key="1">
    <source>
        <dbReference type="SAM" id="MobiDB-lite"/>
    </source>
</evidence>
<evidence type="ECO:0000313" key="2">
    <source>
        <dbReference type="EMBL" id="MFB9071560.1"/>
    </source>
</evidence>
<evidence type="ECO:0000313" key="3">
    <source>
        <dbReference type="Proteomes" id="UP001589575"/>
    </source>
</evidence>
<dbReference type="Proteomes" id="UP001589575">
    <property type="component" value="Unassembled WGS sequence"/>
</dbReference>
<keyword evidence="3" id="KW-1185">Reference proteome</keyword>
<feature type="region of interest" description="Disordered" evidence="1">
    <location>
        <begin position="1"/>
        <end position="20"/>
    </location>
</feature>
<accession>A0ABV5FY38</accession>
<proteinExistence type="predicted"/>